<dbReference type="EMBL" id="BQNB010009953">
    <property type="protein sequence ID" value="GJS70730.1"/>
    <property type="molecule type" value="Genomic_DNA"/>
</dbReference>
<feature type="domain" description="Reverse transcriptase Ty1/copia-type" evidence="2">
    <location>
        <begin position="138"/>
        <end position="266"/>
    </location>
</feature>
<reference evidence="3" key="1">
    <citation type="journal article" date="2022" name="Int. J. Mol. Sci.">
        <title>Draft Genome of Tanacetum Coccineum: Genomic Comparison of Closely Related Tanacetum-Family Plants.</title>
        <authorList>
            <person name="Yamashiro T."/>
            <person name="Shiraishi A."/>
            <person name="Nakayama K."/>
            <person name="Satake H."/>
        </authorList>
    </citation>
    <scope>NUCLEOTIDE SEQUENCE</scope>
</reference>
<feature type="compositionally biased region" description="Polar residues" evidence="1">
    <location>
        <begin position="27"/>
        <end position="52"/>
    </location>
</feature>
<accession>A0ABQ4Y062</accession>
<name>A0ABQ4Y062_9ASTR</name>
<dbReference type="InterPro" id="IPR013103">
    <property type="entry name" value="RVT_2"/>
</dbReference>
<evidence type="ECO:0000313" key="3">
    <source>
        <dbReference type="EMBL" id="GJS70730.1"/>
    </source>
</evidence>
<comment type="caution">
    <text evidence="3">The sequence shown here is derived from an EMBL/GenBank/DDBJ whole genome shotgun (WGS) entry which is preliminary data.</text>
</comment>
<evidence type="ECO:0000256" key="1">
    <source>
        <dbReference type="SAM" id="MobiDB-lite"/>
    </source>
</evidence>
<evidence type="ECO:0000259" key="2">
    <source>
        <dbReference type="Pfam" id="PF07727"/>
    </source>
</evidence>
<protein>
    <submittedName>
        <fullName evidence="3">Retrovirus-related pol polyprotein from transposon TNT 1-94</fullName>
    </submittedName>
</protein>
<dbReference type="Proteomes" id="UP001151760">
    <property type="component" value="Unassembled WGS sequence"/>
</dbReference>
<gene>
    <name evidence="3" type="ORF">Tco_0703571</name>
</gene>
<organism evidence="3 4">
    <name type="scientific">Tanacetum coccineum</name>
    <dbReference type="NCBI Taxonomy" id="301880"/>
    <lineage>
        <taxon>Eukaryota</taxon>
        <taxon>Viridiplantae</taxon>
        <taxon>Streptophyta</taxon>
        <taxon>Embryophyta</taxon>
        <taxon>Tracheophyta</taxon>
        <taxon>Spermatophyta</taxon>
        <taxon>Magnoliopsida</taxon>
        <taxon>eudicotyledons</taxon>
        <taxon>Gunneridae</taxon>
        <taxon>Pentapetalae</taxon>
        <taxon>asterids</taxon>
        <taxon>campanulids</taxon>
        <taxon>Asterales</taxon>
        <taxon>Asteraceae</taxon>
        <taxon>Asteroideae</taxon>
        <taxon>Anthemideae</taxon>
        <taxon>Anthemidinae</taxon>
        <taxon>Tanacetum</taxon>
    </lineage>
</organism>
<reference evidence="3" key="2">
    <citation type="submission" date="2022-01" db="EMBL/GenBank/DDBJ databases">
        <authorList>
            <person name="Yamashiro T."/>
            <person name="Shiraishi A."/>
            <person name="Satake H."/>
            <person name="Nakayama K."/>
        </authorList>
    </citation>
    <scope>NUCLEOTIDE SEQUENCE</scope>
</reference>
<keyword evidence="4" id="KW-1185">Reference proteome</keyword>
<dbReference type="Pfam" id="PF07727">
    <property type="entry name" value="RVT_2"/>
    <property type="match status" value="1"/>
</dbReference>
<sequence>MFDEYLNPPSCVDAQVPAVIALEPAVSTGTPSSTTIDQDAPSINTSQTNHKTPSPFIPLGVEEANHDIEVSHMDNNPYVDFSIPKPSSKESSSQDEALLCYFDAFLSFFEPKSYKEALIESCWIKAMQEELNEFERLKVWELVPRQDRVMIITLKWIYIVKLDELRGVLKNKACLVARGYRQEEGIDFEESFALVARLEATRIFIAFAAYMNMIVYQMDVKTAFLNDILREEVYVSQTDGFVDPKNPNHVYKLKKALYDLKQAPRACPKGIFLNQSKYALQSLKKYGMETCDPVDTPMVEKSKLDEYPQGKAVDPTHYRGMIGTLMYFTSSRPDLVFTVSDNIIPDPYVALELGKSISLTEAADKADSDKLLHDQKCKKMKLSQDMHLIQKLRDDQKHMKTVFEVITMNPIAAQQVAVDNALVAHENRVQIGQCNMRIDPSKTPKEPTYQVVLDALALTTSYPAFLITSKICPRLPNQEFDALPLDEEIVTFITELGHKGDIKSITDVFVDQMHQPRRTFASIINKCLSGKITDFMFKIDNRDHKKQEKMYYPKFTKAIIHHFISKDKSISMRNIIFMHTVQHDNILAETPKKAMKFKKPDSPSKKKALVVVEEPAEKPVKKPATKNSLLVFKSETLLVCLCQRRRHHLRLKEAKELNCYLMPHYLRKLG</sequence>
<evidence type="ECO:0000313" key="4">
    <source>
        <dbReference type="Proteomes" id="UP001151760"/>
    </source>
</evidence>
<proteinExistence type="predicted"/>
<feature type="region of interest" description="Disordered" evidence="1">
    <location>
        <begin position="27"/>
        <end position="53"/>
    </location>
</feature>